<evidence type="ECO:0000313" key="5">
    <source>
        <dbReference type="Proteomes" id="UP000317652"/>
    </source>
</evidence>
<keyword evidence="5" id="KW-1185">Reference proteome</keyword>
<dbReference type="Proteomes" id="UP000317652">
    <property type="component" value="Unassembled WGS sequence"/>
</dbReference>
<feature type="region of interest" description="Disordered" evidence="2">
    <location>
        <begin position="1"/>
        <end position="25"/>
    </location>
</feature>
<keyword evidence="1" id="KW-0560">Oxidoreductase</keyword>
<organism evidence="4 5">
    <name type="scientific">Klebsiella spallanzanii</name>
    <dbReference type="NCBI Taxonomy" id="2587528"/>
    <lineage>
        <taxon>Bacteria</taxon>
        <taxon>Pseudomonadati</taxon>
        <taxon>Pseudomonadota</taxon>
        <taxon>Gammaproteobacteria</taxon>
        <taxon>Enterobacterales</taxon>
        <taxon>Enterobacteriaceae</taxon>
        <taxon>Klebsiella/Raoultella group</taxon>
        <taxon>Klebsiella</taxon>
    </lineage>
</organism>
<sequence length="122" mass="13731">MRFARPGDTQTRRASEDTYAKGKYDKTAQQDHIIIERVAELAARHQVSMTEISLAWLLTKTTAPVVGATQKHHIDGAVNAVNVRLSDDEIHYLEACYQPHALSGVMAQNTTQTKDQKQVWTR</sequence>
<dbReference type="SUPFAM" id="SSF51430">
    <property type="entry name" value="NAD(P)-linked oxidoreductase"/>
    <property type="match status" value="1"/>
</dbReference>
<dbReference type="Gene3D" id="3.20.20.100">
    <property type="entry name" value="NADP-dependent oxidoreductase domain"/>
    <property type="match status" value="1"/>
</dbReference>
<protein>
    <recommendedName>
        <fullName evidence="3">NADP-dependent oxidoreductase domain-containing protein</fullName>
    </recommendedName>
</protein>
<comment type="caution">
    <text evidence="4">The sequence shown here is derived from an EMBL/GenBank/DDBJ whole genome shotgun (WGS) entry which is preliminary data.</text>
</comment>
<dbReference type="InterPro" id="IPR036812">
    <property type="entry name" value="NAD(P)_OxRdtase_dom_sf"/>
</dbReference>
<feature type="compositionally biased region" description="Basic and acidic residues" evidence="2">
    <location>
        <begin position="10"/>
        <end position="25"/>
    </location>
</feature>
<dbReference type="PANTHER" id="PTHR43364:SF4">
    <property type="entry name" value="NAD(P)-LINKED OXIDOREDUCTASE SUPERFAMILY PROTEIN"/>
    <property type="match status" value="1"/>
</dbReference>
<dbReference type="Pfam" id="PF00248">
    <property type="entry name" value="Aldo_ket_red"/>
    <property type="match status" value="1"/>
</dbReference>
<evidence type="ECO:0000259" key="3">
    <source>
        <dbReference type="Pfam" id="PF00248"/>
    </source>
</evidence>
<reference evidence="4 5" key="1">
    <citation type="submission" date="2019-07" db="EMBL/GenBank/DDBJ databases">
        <authorList>
            <person name="Brisse S."/>
            <person name="Rodrigues C."/>
            <person name="Thorpe H."/>
        </authorList>
    </citation>
    <scope>NUCLEOTIDE SEQUENCE [LARGE SCALE GENOMIC DNA]</scope>
    <source>
        <strain evidence="4">SB6411</strain>
    </source>
</reference>
<dbReference type="PANTHER" id="PTHR43364">
    <property type="entry name" value="NADH-SPECIFIC METHYLGLYOXAL REDUCTASE-RELATED"/>
    <property type="match status" value="1"/>
</dbReference>
<proteinExistence type="predicted"/>
<gene>
    <name evidence="4" type="ORF">SB6411_03147</name>
</gene>
<dbReference type="EMBL" id="CABGGS010000044">
    <property type="protein sequence ID" value="VUS84098.1"/>
    <property type="molecule type" value="Genomic_DNA"/>
</dbReference>
<evidence type="ECO:0000256" key="2">
    <source>
        <dbReference type="SAM" id="MobiDB-lite"/>
    </source>
</evidence>
<evidence type="ECO:0000313" key="4">
    <source>
        <dbReference type="EMBL" id="VUS84098.1"/>
    </source>
</evidence>
<name>A0ABY6VJK8_9ENTR</name>
<feature type="domain" description="NADP-dependent oxidoreductase" evidence="3">
    <location>
        <begin position="22"/>
        <end position="97"/>
    </location>
</feature>
<dbReference type="InterPro" id="IPR023210">
    <property type="entry name" value="NADP_OxRdtase_dom"/>
</dbReference>
<accession>A0ABY6VJK8</accession>
<evidence type="ECO:0000256" key="1">
    <source>
        <dbReference type="ARBA" id="ARBA00023002"/>
    </source>
</evidence>
<dbReference type="InterPro" id="IPR050523">
    <property type="entry name" value="AKR_Detox_Biosynth"/>
</dbReference>